<evidence type="ECO:0000313" key="3">
    <source>
        <dbReference type="WBParaSite" id="PDA_v2.g22630.t1"/>
    </source>
</evidence>
<organism evidence="2 3">
    <name type="scientific">Panagrolaimus davidi</name>
    <dbReference type="NCBI Taxonomy" id="227884"/>
    <lineage>
        <taxon>Eukaryota</taxon>
        <taxon>Metazoa</taxon>
        <taxon>Ecdysozoa</taxon>
        <taxon>Nematoda</taxon>
        <taxon>Chromadorea</taxon>
        <taxon>Rhabditida</taxon>
        <taxon>Tylenchina</taxon>
        <taxon>Panagrolaimomorpha</taxon>
        <taxon>Panagrolaimoidea</taxon>
        <taxon>Panagrolaimidae</taxon>
        <taxon>Panagrolaimus</taxon>
    </lineage>
</organism>
<sequence length="197" mass="21687">MWFTTDCFDEKPYVCELPALILPTSSTRIPPTTTSVPIDATTTDFTTEEFIETTTTLGPPIYTCDGGWSQFNETHFCFKTFTKNVFDDAEGACKSFGGHLASIHSAAELAFVNTLLDNTYYWLGLCTTDNGMTWTWTDGTSTADFALDHWCGDGPQHSANTCVVYNTPSMNCFTNIRKSLPTNGLCKKPANVSYGSI</sequence>
<dbReference type="CDD" id="cd00037">
    <property type="entry name" value="CLECT"/>
    <property type="match status" value="1"/>
</dbReference>
<dbReference type="InterPro" id="IPR001304">
    <property type="entry name" value="C-type_lectin-like"/>
</dbReference>
<dbReference type="SMART" id="SM00034">
    <property type="entry name" value="CLECT"/>
    <property type="match status" value="1"/>
</dbReference>
<dbReference type="AlphaFoldDB" id="A0A914PWE9"/>
<dbReference type="InterPro" id="IPR016186">
    <property type="entry name" value="C-type_lectin-like/link_sf"/>
</dbReference>
<dbReference type="WBParaSite" id="PDA_v2.g22630.t1">
    <property type="protein sequence ID" value="PDA_v2.g22630.t1"/>
    <property type="gene ID" value="PDA_v2.g22630"/>
</dbReference>
<dbReference type="PROSITE" id="PS50041">
    <property type="entry name" value="C_TYPE_LECTIN_2"/>
    <property type="match status" value="1"/>
</dbReference>
<keyword evidence="2" id="KW-1185">Reference proteome</keyword>
<name>A0A914PWE9_9BILA</name>
<dbReference type="Proteomes" id="UP000887578">
    <property type="component" value="Unplaced"/>
</dbReference>
<dbReference type="SUPFAM" id="SSF56436">
    <property type="entry name" value="C-type lectin-like"/>
    <property type="match status" value="1"/>
</dbReference>
<dbReference type="PANTHER" id="PTHR22803">
    <property type="entry name" value="MANNOSE, PHOSPHOLIPASE, LECTIN RECEPTOR RELATED"/>
    <property type="match status" value="1"/>
</dbReference>
<dbReference type="InterPro" id="IPR050111">
    <property type="entry name" value="C-type_lectin/snaclec_domain"/>
</dbReference>
<proteinExistence type="predicted"/>
<evidence type="ECO:0000259" key="1">
    <source>
        <dbReference type="PROSITE" id="PS50041"/>
    </source>
</evidence>
<accession>A0A914PWE9</accession>
<protein>
    <submittedName>
        <fullName evidence="3">C-type lectin domain-containing protein</fullName>
    </submittedName>
</protein>
<reference evidence="3" key="1">
    <citation type="submission" date="2022-11" db="UniProtKB">
        <authorList>
            <consortium name="WormBaseParasite"/>
        </authorList>
    </citation>
    <scope>IDENTIFICATION</scope>
</reference>
<evidence type="ECO:0000313" key="2">
    <source>
        <dbReference type="Proteomes" id="UP000887578"/>
    </source>
</evidence>
<dbReference type="InterPro" id="IPR016187">
    <property type="entry name" value="CTDL_fold"/>
</dbReference>
<dbReference type="Pfam" id="PF00059">
    <property type="entry name" value="Lectin_C"/>
    <property type="match status" value="1"/>
</dbReference>
<dbReference type="Gene3D" id="3.10.100.10">
    <property type="entry name" value="Mannose-Binding Protein A, subunit A"/>
    <property type="match status" value="1"/>
</dbReference>
<feature type="domain" description="C-type lectin" evidence="1">
    <location>
        <begin position="77"/>
        <end position="187"/>
    </location>
</feature>